<dbReference type="CDD" id="cd03313">
    <property type="entry name" value="enolase"/>
    <property type="match status" value="1"/>
</dbReference>
<evidence type="ECO:0000256" key="12">
    <source>
        <dbReference type="HAMAP-Rule" id="MF_00318"/>
    </source>
</evidence>
<dbReference type="HAMAP" id="MF_00318">
    <property type="entry name" value="Enolase"/>
    <property type="match status" value="1"/>
</dbReference>
<dbReference type="PANTHER" id="PTHR11902:SF1">
    <property type="entry name" value="ENOLASE"/>
    <property type="match status" value="1"/>
</dbReference>
<organism evidence="18 19">
    <name type="scientific">Variimorphobacter saccharofermentans</name>
    <dbReference type="NCBI Taxonomy" id="2755051"/>
    <lineage>
        <taxon>Bacteria</taxon>
        <taxon>Bacillati</taxon>
        <taxon>Bacillota</taxon>
        <taxon>Clostridia</taxon>
        <taxon>Lachnospirales</taxon>
        <taxon>Lachnospiraceae</taxon>
        <taxon>Variimorphobacter</taxon>
    </lineage>
</organism>
<feature type="domain" description="Enolase N-terminal" evidence="17">
    <location>
        <begin position="6"/>
        <end position="136"/>
    </location>
</feature>
<protein>
    <recommendedName>
        <fullName evidence="4 12">Enolase</fullName>
        <ecNumber evidence="3 12">4.2.1.11</ecNumber>
    </recommendedName>
    <alternativeName>
        <fullName evidence="12">2-phospho-D-glycerate hydro-lyase</fullName>
    </alternativeName>
    <alternativeName>
        <fullName evidence="12">2-phosphoglycerate dehydratase</fullName>
    </alternativeName>
</protein>
<dbReference type="FunFam" id="3.30.390.10:FF:000001">
    <property type="entry name" value="Enolase"/>
    <property type="match status" value="1"/>
</dbReference>
<comment type="subcellular location">
    <subcellularLocation>
        <location evidence="12">Cytoplasm</location>
    </subcellularLocation>
    <subcellularLocation>
        <location evidence="12">Secreted</location>
    </subcellularLocation>
    <subcellularLocation>
        <location evidence="12">Cell surface</location>
    </subcellularLocation>
    <text evidence="12">Fractions of enolase are present in both the cytoplasm and on the cell surface.</text>
</comment>
<accession>A0A839K023</accession>
<dbReference type="NCBIfam" id="TIGR01060">
    <property type="entry name" value="eno"/>
    <property type="match status" value="1"/>
</dbReference>
<dbReference type="PRINTS" id="PR00148">
    <property type="entry name" value="ENOLASE"/>
</dbReference>
<dbReference type="SUPFAM" id="SSF51604">
    <property type="entry name" value="Enolase C-terminal domain-like"/>
    <property type="match status" value="1"/>
</dbReference>
<comment type="function">
    <text evidence="12">Catalyzes the reversible conversion of 2-phosphoglycerate (2-PG) into phosphoenolpyruvate (PEP). It is essential for the degradation of carbohydrates via glycolysis.</text>
</comment>
<evidence type="ECO:0000313" key="19">
    <source>
        <dbReference type="Proteomes" id="UP000574276"/>
    </source>
</evidence>
<feature type="binding site" evidence="12">
    <location>
        <position position="346"/>
    </location>
    <ligand>
        <name>(2R)-2-phosphoglycerate</name>
        <dbReference type="ChEBI" id="CHEBI:58289"/>
    </ligand>
</feature>
<dbReference type="InterPro" id="IPR020810">
    <property type="entry name" value="Enolase_C"/>
</dbReference>
<feature type="binding site" evidence="12">
    <location>
        <position position="375"/>
    </location>
    <ligand>
        <name>(2R)-2-phosphoglycerate</name>
        <dbReference type="ChEBI" id="CHEBI:58289"/>
    </ligand>
</feature>
<feature type="domain" description="Enolase C-terminal TIM barrel" evidence="16">
    <location>
        <begin position="141"/>
        <end position="434"/>
    </location>
</feature>
<feature type="binding site" evidence="14">
    <location>
        <position position="321"/>
    </location>
    <ligand>
        <name>substrate</name>
    </ligand>
</feature>
<dbReference type="PIRSF" id="PIRSF001400">
    <property type="entry name" value="Enolase"/>
    <property type="match status" value="1"/>
</dbReference>
<comment type="cofactor">
    <cofactor evidence="12">
        <name>Mg(2+)</name>
        <dbReference type="ChEBI" id="CHEBI:18420"/>
    </cofactor>
    <text evidence="12">Binds a second Mg(2+) ion via substrate during catalysis.</text>
</comment>
<dbReference type="InterPro" id="IPR029017">
    <property type="entry name" value="Enolase-like_N"/>
</dbReference>
<evidence type="ECO:0000256" key="10">
    <source>
        <dbReference type="ARBA" id="ARBA00023239"/>
    </source>
</evidence>
<name>A0A839K023_9FIRM</name>
<dbReference type="EMBL" id="JACEGA010000001">
    <property type="protein sequence ID" value="MBB2182552.1"/>
    <property type="molecule type" value="Genomic_DNA"/>
</dbReference>
<evidence type="ECO:0000313" key="18">
    <source>
        <dbReference type="EMBL" id="MBB2182552.1"/>
    </source>
</evidence>
<feature type="binding site" evidence="12">
    <location>
        <position position="376"/>
    </location>
    <ligand>
        <name>(2R)-2-phosphoglycerate</name>
        <dbReference type="ChEBI" id="CHEBI:58289"/>
    </ligand>
</feature>
<feature type="binding site" evidence="12 15">
    <location>
        <position position="321"/>
    </location>
    <ligand>
        <name>Mg(2+)</name>
        <dbReference type="ChEBI" id="CHEBI:18420"/>
    </ligand>
</feature>
<dbReference type="GO" id="GO:0000287">
    <property type="term" value="F:magnesium ion binding"/>
    <property type="evidence" value="ECO:0007669"/>
    <property type="project" value="UniProtKB-UniRule"/>
</dbReference>
<evidence type="ECO:0000256" key="2">
    <source>
        <dbReference type="ARBA" id="ARBA00009604"/>
    </source>
</evidence>
<sequence>MKNMIIEKVIGREILDSRGNPTVEAEVTLADGTVGRAAVPSGASTGAFEAVELRDGDKNRYLGTGVKKAVENVNSTISSAIVGMNACDQAEIDAKMIQLDGTANKGKLGANAILGVSLAVAKAAAASLKMPLYRYLGGVNAKTLPVPMMNIINGGKHADSSLNIQEFMIMPVGAQSFSEALEHSATVFHTLKKLLKADGYVTAVGDEGGFAPKFNSDTEALDYIVKAIETAGYRPGEDFFIAIDAAATEMYDEAKKAGREGDYLFWKAGEYKTVDEMVDFWEQICNKYPVISLEDGLAEEDWKGWKLLTDRIGNKVQLVGDDLFVTNTNRIIEGIKQGISNSVLIKFNQIGSLTETLDAIEMAKNNRWTAVVSHRSGETEDVTLADIAVATNAGQIKTGAPSRTDRVAKYNQLLRIEQELGGTARYLGRDAFKVFKE</sequence>
<dbReference type="SUPFAM" id="SSF54826">
    <property type="entry name" value="Enolase N-terminal domain-like"/>
    <property type="match status" value="1"/>
</dbReference>
<dbReference type="InterPro" id="IPR020809">
    <property type="entry name" value="Enolase_CS"/>
</dbReference>
<evidence type="ECO:0000256" key="8">
    <source>
        <dbReference type="ARBA" id="ARBA00022842"/>
    </source>
</evidence>
<evidence type="ECO:0000259" key="16">
    <source>
        <dbReference type="SMART" id="SM01192"/>
    </source>
</evidence>
<dbReference type="InterPro" id="IPR020811">
    <property type="entry name" value="Enolase_N"/>
</dbReference>
<evidence type="ECO:0000256" key="6">
    <source>
        <dbReference type="ARBA" id="ARBA00022525"/>
    </source>
</evidence>
<dbReference type="SFLD" id="SFLDG00178">
    <property type="entry name" value="enolase"/>
    <property type="match status" value="1"/>
</dbReference>
<proteinExistence type="inferred from homology"/>
<feature type="binding site" evidence="12">
    <location>
        <position position="165"/>
    </location>
    <ligand>
        <name>(2R)-2-phosphoglycerate</name>
        <dbReference type="ChEBI" id="CHEBI:58289"/>
    </ligand>
</feature>
<keyword evidence="10 12" id="KW-0456">Lyase</keyword>
<evidence type="ECO:0000256" key="7">
    <source>
        <dbReference type="ARBA" id="ARBA00022723"/>
    </source>
</evidence>
<keyword evidence="18" id="KW-0670">Pyruvate</keyword>
<comment type="cofactor">
    <cofactor evidence="15">
        <name>Mg(2+)</name>
        <dbReference type="ChEBI" id="CHEBI:18420"/>
    </cofactor>
    <text evidence="15">Mg(2+) is required for catalysis and for stabilizing the dimer.</text>
</comment>
<evidence type="ECO:0000256" key="1">
    <source>
        <dbReference type="ARBA" id="ARBA00005031"/>
    </source>
</evidence>
<evidence type="ECO:0000256" key="14">
    <source>
        <dbReference type="PIRSR" id="PIRSR001400-2"/>
    </source>
</evidence>
<feature type="binding site" evidence="12 15">
    <location>
        <position position="294"/>
    </location>
    <ligand>
        <name>Mg(2+)</name>
        <dbReference type="ChEBI" id="CHEBI:18420"/>
    </ligand>
</feature>
<dbReference type="Proteomes" id="UP000574276">
    <property type="component" value="Unassembled WGS sequence"/>
</dbReference>
<keyword evidence="5 12" id="KW-0963">Cytoplasm</keyword>
<dbReference type="Pfam" id="PF03952">
    <property type="entry name" value="Enolase_N"/>
    <property type="match status" value="1"/>
</dbReference>
<feature type="binding site" evidence="14">
    <location>
        <position position="294"/>
    </location>
    <ligand>
        <name>substrate</name>
    </ligand>
</feature>
<dbReference type="PANTHER" id="PTHR11902">
    <property type="entry name" value="ENOLASE"/>
    <property type="match status" value="1"/>
</dbReference>
<evidence type="ECO:0000256" key="5">
    <source>
        <dbReference type="ARBA" id="ARBA00022490"/>
    </source>
</evidence>
<dbReference type="SMART" id="SM01192">
    <property type="entry name" value="Enolase_C"/>
    <property type="match status" value="1"/>
</dbReference>
<feature type="active site" description="Proton acceptor" evidence="12 13">
    <location>
        <position position="346"/>
    </location>
</feature>
<comment type="similarity">
    <text evidence="2 12">Belongs to the enolase family.</text>
</comment>
<dbReference type="GO" id="GO:0005576">
    <property type="term" value="C:extracellular region"/>
    <property type="evidence" value="ECO:0007669"/>
    <property type="project" value="UniProtKB-SubCell"/>
</dbReference>
<dbReference type="FunFam" id="3.20.20.120:FF:000001">
    <property type="entry name" value="Enolase"/>
    <property type="match status" value="1"/>
</dbReference>
<feature type="active site" description="Proton donor" evidence="12 13">
    <location>
        <position position="207"/>
    </location>
</feature>
<comment type="pathway">
    <text evidence="1 12">Carbohydrate degradation; glycolysis; pyruvate from D-glyceraldehyde 3-phosphate: step 4/5.</text>
</comment>
<evidence type="ECO:0000256" key="3">
    <source>
        <dbReference type="ARBA" id="ARBA00012058"/>
    </source>
</evidence>
<feature type="binding site" evidence="14">
    <location>
        <position position="397"/>
    </location>
    <ligand>
        <name>substrate</name>
    </ligand>
</feature>
<dbReference type="GO" id="GO:0006096">
    <property type="term" value="P:glycolytic process"/>
    <property type="evidence" value="ECO:0007669"/>
    <property type="project" value="UniProtKB-UniRule"/>
</dbReference>
<feature type="binding site" evidence="14">
    <location>
        <position position="157"/>
    </location>
    <ligand>
        <name>substrate</name>
    </ligand>
</feature>
<keyword evidence="19" id="KW-1185">Reference proteome</keyword>
<dbReference type="GO" id="GO:0009986">
    <property type="term" value="C:cell surface"/>
    <property type="evidence" value="ECO:0007669"/>
    <property type="project" value="UniProtKB-SubCell"/>
</dbReference>
<reference evidence="18 19" key="1">
    <citation type="submission" date="2020-07" db="EMBL/GenBank/DDBJ databases">
        <title>Characterization and genome sequencing of isolate MD1, a novel member within the family Lachnospiraceae.</title>
        <authorList>
            <person name="Rettenmaier R."/>
            <person name="Di Bello L."/>
            <person name="Zinser C."/>
            <person name="Scheitz K."/>
            <person name="Liebl W."/>
            <person name="Zverlov V."/>
        </authorList>
    </citation>
    <scope>NUCLEOTIDE SEQUENCE [LARGE SCALE GENOMIC DNA]</scope>
    <source>
        <strain evidence="18 19">MD1</strain>
    </source>
</reference>
<keyword evidence="7 12" id="KW-0479">Metal-binding</keyword>
<dbReference type="GO" id="GO:0004634">
    <property type="term" value="F:phosphopyruvate hydratase activity"/>
    <property type="evidence" value="ECO:0007669"/>
    <property type="project" value="UniProtKB-UniRule"/>
</dbReference>
<feature type="binding site" evidence="12 15">
    <location>
        <position position="244"/>
    </location>
    <ligand>
        <name>Mg(2+)</name>
        <dbReference type="ChEBI" id="CHEBI:18420"/>
    </ligand>
</feature>
<evidence type="ECO:0000256" key="15">
    <source>
        <dbReference type="PIRSR" id="PIRSR001400-3"/>
    </source>
</evidence>
<evidence type="ECO:0000256" key="13">
    <source>
        <dbReference type="PIRSR" id="PIRSR001400-1"/>
    </source>
</evidence>
<evidence type="ECO:0000256" key="9">
    <source>
        <dbReference type="ARBA" id="ARBA00023152"/>
    </source>
</evidence>
<dbReference type="Gene3D" id="3.30.390.10">
    <property type="entry name" value="Enolase-like, N-terminal domain"/>
    <property type="match status" value="1"/>
</dbReference>
<dbReference type="SMART" id="SM01193">
    <property type="entry name" value="Enolase_N"/>
    <property type="match status" value="1"/>
</dbReference>
<dbReference type="EC" id="4.2.1.11" evidence="3 12"/>
<dbReference type="InterPro" id="IPR000941">
    <property type="entry name" value="Enolase"/>
</dbReference>
<dbReference type="GO" id="GO:0000015">
    <property type="term" value="C:phosphopyruvate hydratase complex"/>
    <property type="evidence" value="ECO:0007669"/>
    <property type="project" value="InterPro"/>
</dbReference>
<evidence type="ECO:0000259" key="17">
    <source>
        <dbReference type="SMART" id="SM01193"/>
    </source>
</evidence>
<gene>
    <name evidence="12 18" type="primary">eno</name>
    <name evidence="18" type="ORF">H0486_06660</name>
</gene>
<dbReference type="Pfam" id="PF00113">
    <property type="entry name" value="Enolase_C"/>
    <property type="match status" value="1"/>
</dbReference>
<evidence type="ECO:0000256" key="4">
    <source>
        <dbReference type="ARBA" id="ARBA00017068"/>
    </source>
</evidence>
<dbReference type="AlphaFoldDB" id="A0A839K023"/>
<dbReference type="PROSITE" id="PS00164">
    <property type="entry name" value="ENOLASE"/>
    <property type="match status" value="1"/>
</dbReference>
<evidence type="ECO:0000256" key="11">
    <source>
        <dbReference type="ARBA" id="ARBA00048951"/>
    </source>
</evidence>
<dbReference type="Gene3D" id="3.20.20.120">
    <property type="entry name" value="Enolase-like C-terminal domain"/>
    <property type="match status" value="1"/>
</dbReference>
<keyword evidence="9 12" id="KW-0324">Glycolysis</keyword>
<dbReference type="RefSeq" id="WP_228352268.1">
    <property type="nucleotide sequence ID" value="NZ_JACEGA010000001.1"/>
</dbReference>
<comment type="catalytic activity">
    <reaction evidence="11">
        <text>(2R)-2-phosphoglycerate = phosphoenolpyruvate + H2O</text>
        <dbReference type="Rhea" id="RHEA:10164"/>
        <dbReference type="ChEBI" id="CHEBI:15377"/>
        <dbReference type="ChEBI" id="CHEBI:58289"/>
        <dbReference type="ChEBI" id="CHEBI:58702"/>
        <dbReference type="EC" id="4.2.1.11"/>
    </reaction>
    <physiologicalReaction direction="left-to-right" evidence="11">
        <dbReference type="Rhea" id="RHEA:10165"/>
    </physiologicalReaction>
</comment>
<dbReference type="SFLD" id="SFLDS00001">
    <property type="entry name" value="Enolase"/>
    <property type="match status" value="1"/>
</dbReference>
<comment type="caution">
    <text evidence="18">The sequence shown here is derived from an EMBL/GenBank/DDBJ whole genome shotgun (WGS) entry which is preliminary data.</text>
</comment>
<dbReference type="SFLD" id="SFLDF00002">
    <property type="entry name" value="enolase"/>
    <property type="match status" value="1"/>
</dbReference>
<keyword evidence="6 12" id="KW-0964">Secreted</keyword>
<feature type="binding site" evidence="14">
    <location>
        <begin position="373"/>
        <end position="376"/>
    </location>
    <ligand>
        <name>substrate</name>
    </ligand>
</feature>
<dbReference type="InterPro" id="IPR036849">
    <property type="entry name" value="Enolase-like_C_sf"/>
</dbReference>
<feature type="binding site" evidence="12">
    <location>
        <position position="397"/>
    </location>
    <ligand>
        <name>(2R)-2-phosphoglycerate</name>
        <dbReference type="ChEBI" id="CHEBI:58289"/>
    </ligand>
</feature>
<keyword evidence="8 12" id="KW-0460">Magnesium</keyword>
<feature type="binding site" evidence="14">
    <location>
        <position position="166"/>
    </location>
    <ligand>
        <name>substrate</name>
    </ligand>
</feature>
<dbReference type="UniPathway" id="UPA00109">
    <property type="reaction ID" value="UER00187"/>
</dbReference>